<dbReference type="PANTHER" id="PTHR18034">
    <property type="entry name" value="CELL CYCLE CONTROL PROTEIN CWF22-RELATED"/>
    <property type="match status" value="1"/>
</dbReference>
<evidence type="ECO:0000256" key="2">
    <source>
        <dbReference type="ARBA" id="ARBA00006856"/>
    </source>
</evidence>
<keyword evidence="7" id="KW-1185">Reference proteome</keyword>
<dbReference type="EMBL" id="CP046234">
    <property type="protein sequence ID" value="WFD45668.1"/>
    <property type="molecule type" value="Genomic_DNA"/>
</dbReference>
<comment type="similarity">
    <text evidence="2">Belongs to the CWC22 family.</text>
</comment>
<gene>
    <name evidence="6" type="primary">SGD1</name>
    <name evidence="6" type="ORF">GLX27_000290</name>
</gene>
<dbReference type="SMART" id="SM00544">
    <property type="entry name" value="MA3"/>
    <property type="match status" value="1"/>
</dbReference>
<accession>A0ABY8EIV9</accession>
<feature type="region of interest" description="Disordered" evidence="4">
    <location>
        <begin position="522"/>
        <end position="545"/>
    </location>
</feature>
<dbReference type="SUPFAM" id="SSF48371">
    <property type="entry name" value="ARM repeat"/>
    <property type="match status" value="1"/>
</dbReference>
<dbReference type="Gene3D" id="1.25.40.180">
    <property type="match status" value="1"/>
</dbReference>
<dbReference type="InterPro" id="IPR003890">
    <property type="entry name" value="MIF4G-like_typ-3"/>
</dbReference>
<feature type="domain" description="MI" evidence="5">
    <location>
        <begin position="570"/>
        <end position="709"/>
    </location>
</feature>
<feature type="compositionally biased region" description="Acidic residues" evidence="4">
    <location>
        <begin position="99"/>
        <end position="117"/>
    </location>
</feature>
<feature type="compositionally biased region" description="Acidic residues" evidence="4">
    <location>
        <begin position="77"/>
        <end position="86"/>
    </location>
</feature>
<dbReference type="PROSITE" id="PS51366">
    <property type="entry name" value="MI"/>
    <property type="match status" value="1"/>
</dbReference>
<dbReference type="InterPro" id="IPR003891">
    <property type="entry name" value="Initiation_fac_eIF4g_MI"/>
</dbReference>
<evidence type="ECO:0000259" key="5">
    <source>
        <dbReference type="PROSITE" id="PS51366"/>
    </source>
</evidence>
<keyword evidence="3" id="KW-0539">Nucleus</keyword>
<proteinExistence type="inferred from homology"/>
<feature type="compositionally biased region" description="Acidic residues" evidence="4">
    <location>
        <begin position="131"/>
        <end position="186"/>
    </location>
</feature>
<dbReference type="InterPro" id="IPR016024">
    <property type="entry name" value="ARM-type_fold"/>
</dbReference>
<organism evidence="6 7">
    <name type="scientific">Malassezia furfur</name>
    <name type="common">Pityriasis versicolor infection agent</name>
    <name type="synonym">Pityrosporum furfur</name>
    <dbReference type="NCBI Taxonomy" id="55194"/>
    <lineage>
        <taxon>Eukaryota</taxon>
        <taxon>Fungi</taxon>
        <taxon>Dikarya</taxon>
        <taxon>Basidiomycota</taxon>
        <taxon>Ustilaginomycotina</taxon>
        <taxon>Malasseziomycetes</taxon>
        <taxon>Malasseziales</taxon>
        <taxon>Malasseziaceae</taxon>
        <taxon>Malassezia</taxon>
    </lineage>
</organism>
<evidence type="ECO:0000256" key="3">
    <source>
        <dbReference type="ARBA" id="ARBA00023242"/>
    </source>
</evidence>
<dbReference type="PANTHER" id="PTHR18034:SF4">
    <property type="entry name" value="NUCLEOLAR MIF4G DOMAIN-CONTAINING PROTEIN 1"/>
    <property type="match status" value="1"/>
</dbReference>
<dbReference type="Pfam" id="PF02847">
    <property type="entry name" value="MA3"/>
    <property type="match status" value="1"/>
</dbReference>
<dbReference type="Pfam" id="PF02854">
    <property type="entry name" value="MIF4G"/>
    <property type="match status" value="1"/>
</dbReference>
<feature type="region of interest" description="Disordered" evidence="4">
    <location>
        <begin position="1"/>
        <end position="211"/>
    </location>
</feature>
<feature type="compositionally biased region" description="Polar residues" evidence="4">
    <location>
        <begin position="1"/>
        <end position="18"/>
    </location>
</feature>
<dbReference type="SMART" id="SM00543">
    <property type="entry name" value="MIF4G"/>
    <property type="match status" value="1"/>
</dbReference>
<reference evidence="6 7" key="1">
    <citation type="journal article" date="2020" name="Elife">
        <title>Loss of centromere function drives karyotype evolution in closely related Malassezia species.</title>
        <authorList>
            <person name="Sankaranarayanan S.R."/>
            <person name="Ianiri G."/>
            <person name="Coelho M.A."/>
            <person name="Reza M.H."/>
            <person name="Thimmappa B.C."/>
            <person name="Ganguly P."/>
            <person name="Vadnala R.N."/>
            <person name="Sun S."/>
            <person name="Siddharthan R."/>
            <person name="Tellgren-Roth C."/>
            <person name="Dawson T.L."/>
            <person name="Heitman J."/>
            <person name="Sanyal K."/>
        </authorList>
    </citation>
    <scope>NUCLEOTIDE SEQUENCE [LARGE SCALE GENOMIC DNA]</scope>
    <source>
        <strain evidence="6">CBS14141</strain>
    </source>
</reference>
<sequence length="821" mass="89752">MDPITGTTRVVRSRSSGAGPTKLERLMAKSGLPAEAPERPSAPRPNRPLSAAEQDEEDEIRWLEYQLYGKKRANVQEGDDVDELLDDLDRLHATLGEPGSEEGEEEEEEEDDAENASDAEGSMSDDAFGADLDELDAMVDPGVSDEVDEESEEEEDEEEESDEEEEGDEEEEEEASDDEASEEEVDADKQSTEVEAGQPAGPSSAAPTKYVPPAMRAAAKDRDEAHALQQQKLRRHVNGLLNRLGEGNVDTILGELESLYRTHARGDVTSMLTQLVLDTIAARTQLSETIVVTYAVLLSAMHRVVGVEFGAFFVQTCMSRLLAVYTTYLSRADASDEEQSAWSRECVNLVLLLCHLFNHKLLSAGLVYDLVRLFLGCDFVEMVPATHGGKRITELDIELVLRIVQSSGAQLRRDDAASLKTIAELTKQRLDEAHGASDIVADSSRARFMLETLQDPRQHKKAAGTAGSDTAQRLGKYLSTLERRRTLRTHTALHVGLRDLQDAETKGRWWLVGAAWAGHGADEAPGAGSATGAARPTSEAERDTTWLPDDTAVDAVDVGTLARSQGMNTDARRAVFSTLMTASDYREAVQNLLQLKLNDVQRREIVRVLVHCVGSEPVYNPYYVLVGQQLAEDVPAMRITLQYVLWDYFREIGETHVGGEKVTAALGDAAPDAPDAPDAARKRAHLAQAYGTWLGHGALSLHVLRPVEFVGLQRAGVRFVQRLLIAMLLATQTRAPMLTDAVRRRLAQPPTAADKSAVERAVVHGTAGHTPLAQGLLVFVQQHVRKRDVAAVLGADEPACARVQWAARVARDTLRVHATAA</sequence>
<evidence type="ECO:0000256" key="4">
    <source>
        <dbReference type="SAM" id="MobiDB-lite"/>
    </source>
</evidence>
<evidence type="ECO:0000313" key="7">
    <source>
        <dbReference type="Proteomes" id="UP000818624"/>
    </source>
</evidence>
<evidence type="ECO:0000313" key="6">
    <source>
        <dbReference type="EMBL" id="WFD45668.1"/>
    </source>
</evidence>
<name>A0ABY8EIV9_MALFU</name>
<dbReference type="InterPro" id="IPR050781">
    <property type="entry name" value="CWC22_splicing_factor"/>
</dbReference>
<evidence type="ECO:0000256" key="1">
    <source>
        <dbReference type="ARBA" id="ARBA00004604"/>
    </source>
</evidence>
<dbReference type="Proteomes" id="UP000818624">
    <property type="component" value="Chromosome 1"/>
</dbReference>
<feature type="compositionally biased region" description="Low complexity" evidence="4">
    <location>
        <begin position="196"/>
        <end position="207"/>
    </location>
</feature>
<protein>
    <submittedName>
        <fullName evidence="6">Suppressor of glycerol defect</fullName>
    </submittedName>
</protein>
<comment type="subcellular location">
    <subcellularLocation>
        <location evidence="1">Nucleus</location>
        <location evidence="1">Nucleolus</location>
    </subcellularLocation>
</comment>